<feature type="coiled-coil region" evidence="1">
    <location>
        <begin position="129"/>
        <end position="305"/>
    </location>
</feature>
<dbReference type="GO" id="GO:0031267">
    <property type="term" value="F:small GTPase binding"/>
    <property type="evidence" value="ECO:0007669"/>
    <property type="project" value="TreeGrafter"/>
</dbReference>
<proteinExistence type="predicted"/>
<dbReference type="GO" id="GO:0005802">
    <property type="term" value="C:trans-Golgi network"/>
    <property type="evidence" value="ECO:0007669"/>
    <property type="project" value="TreeGrafter"/>
</dbReference>
<dbReference type="GO" id="GO:0099518">
    <property type="term" value="P:vesicle cytoskeletal trafficking"/>
    <property type="evidence" value="ECO:0007669"/>
    <property type="project" value="TreeGrafter"/>
</dbReference>
<evidence type="ECO:0000313" key="4">
    <source>
        <dbReference type="Proteomes" id="UP000267027"/>
    </source>
</evidence>
<accession>A0A0R3PKP7</accession>
<evidence type="ECO:0000256" key="1">
    <source>
        <dbReference type="SAM" id="Coils"/>
    </source>
</evidence>
<feature type="coiled-coil region" evidence="1">
    <location>
        <begin position="337"/>
        <end position="387"/>
    </location>
</feature>
<name>A0A0R3PKP7_ANGCS</name>
<dbReference type="OMA" id="KYGNGVM"/>
<dbReference type="WBParaSite" id="ACOC_0000519701-mRNA-1">
    <property type="protein sequence ID" value="ACOC_0000519701-mRNA-1"/>
    <property type="gene ID" value="ACOC_0000519701"/>
</dbReference>
<dbReference type="OrthoDB" id="5583482at2759"/>
<dbReference type="EMBL" id="UYYA01003855">
    <property type="protein sequence ID" value="VDM56783.1"/>
    <property type="molecule type" value="Genomic_DNA"/>
</dbReference>
<feature type="region of interest" description="Disordered" evidence="2">
    <location>
        <begin position="429"/>
        <end position="448"/>
    </location>
</feature>
<keyword evidence="4" id="KW-1185">Reference proteome</keyword>
<feature type="compositionally biased region" description="Low complexity" evidence="2">
    <location>
        <begin position="434"/>
        <end position="448"/>
    </location>
</feature>
<gene>
    <name evidence="3" type="ORF">ACOC_LOCUS5198</name>
</gene>
<reference evidence="3 4" key="2">
    <citation type="submission" date="2018-11" db="EMBL/GenBank/DDBJ databases">
        <authorList>
            <consortium name="Pathogen Informatics"/>
        </authorList>
    </citation>
    <scope>NUCLEOTIDE SEQUENCE [LARGE SCALE GENOMIC DNA]</scope>
    <source>
        <strain evidence="3 4">Costa Rica</strain>
    </source>
</reference>
<dbReference type="PANTHER" id="PTHR18911:SF5">
    <property type="entry name" value="COILED-COIL DOMAIN-CONTAINING PROTEIN 186"/>
    <property type="match status" value="1"/>
</dbReference>
<evidence type="ECO:0000313" key="3">
    <source>
        <dbReference type="EMBL" id="VDM56783.1"/>
    </source>
</evidence>
<dbReference type="AlphaFoldDB" id="A0A0R3PKP7"/>
<evidence type="ECO:0000313" key="5">
    <source>
        <dbReference type="WBParaSite" id="ACOC_0000519701-mRNA-1"/>
    </source>
</evidence>
<feature type="region of interest" description="Disordered" evidence="2">
    <location>
        <begin position="455"/>
        <end position="478"/>
    </location>
</feature>
<feature type="compositionally biased region" description="Polar residues" evidence="2">
    <location>
        <begin position="469"/>
        <end position="478"/>
    </location>
</feature>
<feature type="coiled-coil region" evidence="1">
    <location>
        <begin position="51"/>
        <end position="85"/>
    </location>
</feature>
<dbReference type="Proteomes" id="UP000267027">
    <property type="component" value="Unassembled WGS sequence"/>
</dbReference>
<protein>
    <submittedName>
        <fullName evidence="5">GRIP domain-containing protein</fullName>
    </submittedName>
</protein>
<dbReference type="STRING" id="334426.A0A0R3PKP7"/>
<organism evidence="5">
    <name type="scientific">Angiostrongylus costaricensis</name>
    <name type="common">Nematode worm</name>
    <dbReference type="NCBI Taxonomy" id="334426"/>
    <lineage>
        <taxon>Eukaryota</taxon>
        <taxon>Metazoa</taxon>
        <taxon>Ecdysozoa</taxon>
        <taxon>Nematoda</taxon>
        <taxon>Chromadorea</taxon>
        <taxon>Rhabditida</taxon>
        <taxon>Rhabditina</taxon>
        <taxon>Rhabditomorpha</taxon>
        <taxon>Strongyloidea</taxon>
        <taxon>Metastrongylidae</taxon>
        <taxon>Angiostrongylus</taxon>
    </lineage>
</organism>
<sequence>MWGAVVFGCMGFYGMLIIRYGLEEQNSNYREKLLKTIRERDQSDELLRNMRDTQKKETFELEKRLRDYETQLKAVQDRASAQETHYNITIKDLSLKYKNSVSQLTKKLDISEKEKNDAVVKYATREAEIMRIRGDIQKKEQELVECQKAKEELKHCQSQESLEQLEKTNSSLRVELENAKHEKFDLENKLKLAEKRVEASNASIAELKQQGDVLRKQLIQLKEEKVQLQGENRQLSLKTQIQESRRVNQAEELNKCQQLVEQQLAEANLNCSRLIDSNRQVTAELDEVKRENLDLLNKLQSFEDKLSLEEKANRKASVELWRLQGIEEQIVSSQKIAEQARLDKEQAIAEKEAEECRLQAERMLAITEQLTERNSQLVSEIATEREKNCQLEQKLITTEGSLNRALLKLSERELKFEVSSLRKQVDATTPLAPLNSNDSVASTSSRSRASSLNSIDRITTLSRDDENSHSGQTVSSEPSTFQQVMIDKIIALQKKLARRNDKIEFLEEHVRCCLEELQKKTRIIQHYALREEASLLLPSNGSLEQVCTLSSLSVLFNVPLARKGTSYSLMGSIFAGGNDKKSLQLATEVNSRLQSVLEDALMKNITLKGSVDSLSNEVSRLSRENRQLTLAHSRCTEQCP</sequence>
<reference evidence="5" key="1">
    <citation type="submission" date="2017-02" db="UniProtKB">
        <authorList>
            <consortium name="WormBaseParasite"/>
        </authorList>
    </citation>
    <scope>IDENTIFICATION</scope>
</reference>
<evidence type="ECO:0000256" key="2">
    <source>
        <dbReference type="SAM" id="MobiDB-lite"/>
    </source>
</evidence>
<dbReference type="InterPro" id="IPR038830">
    <property type="entry name" value="CCDC186"/>
</dbReference>
<keyword evidence="1" id="KW-0175">Coiled coil</keyword>
<dbReference type="PANTHER" id="PTHR18911">
    <property type="entry name" value="CTCL TUMOR ANTIGEN HD-CL-01"/>
    <property type="match status" value="1"/>
</dbReference>